<feature type="region of interest" description="Disordered" evidence="1">
    <location>
        <begin position="15"/>
        <end position="39"/>
    </location>
</feature>
<evidence type="ECO:0000313" key="2">
    <source>
        <dbReference type="EMBL" id="KAK4829108.1"/>
    </source>
</evidence>
<protein>
    <submittedName>
        <fullName evidence="2">Uncharacterized protein</fullName>
    </submittedName>
</protein>
<sequence>MSTCIPGSQSYPGLHKRKCGQRVEGGDSPALPCSHETPPGVLHPALGSPVNGRHRHVQKRAMKMIRGLEHLSYEERMRELRLFSLEKRRFSGDLTAAFQYLNRAYKKDGERLFSKACSDRTRGNGFKLKEGRFRLNIRKKFFMMRVMRQVAQRNCACPIIGSVQGQIEHGFEHPDLVQDVPAHGRGGCREVGVSLFSQVTSDRTRRNGLKLRQGRFRLDIRKFYFTERVIKHWNRLPREVVESPSLEVFKGRLDEVLRDMDAVCSLGCQGTLLTHIEPAVDQHPQISFCRAALQLLLSQSILMCRIRHLDLLNFMPLMITPCPNLSRSLCKASCPSRESAAPLSLVSLASTSWLDQNENLNTNERCSSPLIIFMALFWTCSNMSMSSVYWRPQSWMQDSRAALNPFIPQSVLILGIASTQVQVLLNFVRFTQADSSSLSRSFLMASLPSSESTAPLSLVSSANLLRVYSVPLFVSLIKILNSIGPSSLGTSPDCRDFKYDGEWLGNYISQFHQDPGMHHLGSRGLVYVQVPQVVSNLIYSYDGRDFIPLVTG</sequence>
<proteinExistence type="predicted"/>
<keyword evidence="3" id="KW-1185">Reference proteome</keyword>
<reference evidence="2 3" key="1">
    <citation type="journal article" date="2023" name="J. Hered.">
        <title>Chromosome-level genome of the wood stork (Mycteria americana) provides insight into avian chromosome evolution.</title>
        <authorList>
            <person name="Flamio R. Jr."/>
            <person name="Ramstad K.M."/>
        </authorList>
    </citation>
    <scope>NUCLEOTIDE SEQUENCE [LARGE SCALE GENOMIC DNA]</scope>
    <source>
        <strain evidence="2">JAX WOST 10</strain>
    </source>
</reference>
<dbReference type="EMBL" id="JAUNZN010000001">
    <property type="protein sequence ID" value="KAK4829108.1"/>
    <property type="molecule type" value="Genomic_DNA"/>
</dbReference>
<name>A0AAN7NKF2_MYCAM</name>
<dbReference type="AlphaFoldDB" id="A0AAN7NKF2"/>
<comment type="caution">
    <text evidence="2">The sequence shown here is derived from an EMBL/GenBank/DDBJ whole genome shotgun (WGS) entry which is preliminary data.</text>
</comment>
<evidence type="ECO:0000256" key="1">
    <source>
        <dbReference type="SAM" id="MobiDB-lite"/>
    </source>
</evidence>
<accession>A0AAN7NKF2</accession>
<evidence type="ECO:0000313" key="3">
    <source>
        <dbReference type="Proteomes" id="UP001333110"/>
    </source>
</evidence>
<gene>
    <name evidence="2" type="ORF">QYF61_002146</name>
</gene>
<organism evidence="2 3">
    <name type="scientific">Mycteria americana</name>
    <name type="common">Wood stork</name>
    <dbReference type="NCBI Taxonomy" id="33587"/>
    <lineage>
        <taxon>Eukaryota</taxon>
        <taxon>Metazoa</taxon>
        <taxon>Chordata</taxon>
        <taxon>Craniata</taxon>
        <taxon>Vertebrata</taxon>
        <taxon>Euteleostomi</taxon>
        <taxon>Archelosauria</taxon>
        <taxon>Archosauria</taxon>
        <taxon>Dinosauria</taxon>
        <taxon>Saurischia</taxon>
        <taxon>Theropoda</taxon>
        <taxon>Coelurosauria</taxon>
        <taxon>Aves</taxon>
        <taxon>Neognathae</taxon>
        <taxon>Neoaves</taxon>
        <taxon>Aequornithes</taxon>
        <taxon>Ciconiiformes</taxon>
        <taxon>Ciconiidae</taxon>
        <taxon>Mycteria</taxon>
    </lineage>
</organism>
<dbReference type="Proteomes" id="UP001333110">
    <property type="component" value="Unassembled WGS sequence"/>
</dbReference>